<comment type="caution">
    <text evidence="2">The sequence shown here is derived from an EMBL/GenBank/DDBJ whole genome shotgun (WGS) entry which is preliminary data.</text>
</comment>
<gene>
    <name evidence="2" type="ORF">B6A10_16285</name>
</gene>
<feature type="compositionally biased region" description="Basic and acidic residues" evidence="1">
    <location>
        <begin position="78"/>
        <end position="90"/>
    </location>
</feature>
<dbReference type="RefSeq" id="WP_188221708.1">
    <property type="nucleotide sequence ID" value="NZ_NASZ01000059.1"/>
</dbReference>
<reference evidence="2 3" key="1">
    <citation type="journal article" date="2020" name="Microbiol. Res.">
        <title>Flavobacterium pokkalii sp. nov., a novel plant growth promoting native rhizobacteria isolated from pokkali rice grown in coastal saline affected agricultural regions of southern India, Kerala.</title>
        <authorList>
            <person name="Menon R.R."/>
            <person name="Kumari S."/>
            <person name="Viver T."/>
            <person name="Rameshkumar N."/>
        </authorList>
    </citation>
    <scope>NUCLEOTIDE SEQUENCE [LARGE SCALE GENOMIC DNA]</scope>
    <source>
        <strain evidence="2 3">L1I52</strain>
    </source>
</reference>
<feature type="non-terminal residue" evidence="2">
    <location>
        <position position="1"/>
    </location>
</feature>
<name>A0ABR7UX19_9FLAO</name>
<keyword evidence="3" id="KW-1185">Reference proteome</keyword>
<evidence type="ECO:0000313" key="2">
    <source>
        <dbReference type="EMBL" id="MBD0726727.1"/>
    </source>
</evidence>
<feature type="region of interest" description="Disordered" evidence="1">
    <location>
        <begin position="78"/>
        <end position="102"/>
    </location>
</feature>
<protein>
    <submittedName>
        <fullName evidence="2">Uncharacterized protein</fullName>
    </submittedName>
</protein>
<dbReference type="Proteomes" id="UP000661715">
    <property type="component" value="Unassembled WGS sequence"/>
</dbReference>
<organism evidence="2 3">
    <name type="scientific">Flavobacterium pokkalii</name>
    <dbReference type="NCBI Taxonomy" id="1940408"/>
    <lineage>
        <taxon>Bacteria</taxon>
        <taxon>Pseudomonadati</taxon>
        <taxon>Bacteroidota</taxon>
        <taxon>Flavobacteriia</taxon>
        <taxon>Flavobacteriales</taxon>
        <taxon>Flavobacteriaceae</taxon>
        <taxon>Flavobacterium</taxon>
    </lineage>
</organism>
<accession>A0ABR7UX19</accession>
<evidence type="ECO:0000256" key="1">
    <source>
        <dbReference type="SAM" id="MobiDB-lite"/>
    </source>
</evidence>
<dbReference type="EMBL" id="NASZ01000059">
    <property type="protein sequence ID" value="MBD0726727.1"/>
    <property type="molecule type" value="Genomic_DNA"/>
</dbReference>
<evidence type="ECO:0000313" key="3">
    <source>
        <dbReference type="Proteomes" id="UP000661715"/>
    </source>
</evidence>
<proteinExistence type="predicted"/>
<sequence>FMQNNGTFYDSNTHGFVYGSDLYNLHANVYNSLIANDPNISIFEAQDRAMAYILKDSGVDLLRAEPGSDIFKKIDVVPDKNPDGTEKKDANGNTIYKNADCD</sequence>